<evidence type="ECO:0000313" key="4">
    <source>
        <dbReference type="Proteomes" id="UP001520140"/>
    </source>
</evidence>
<evidence type="ECO:0000259" key="2">
    <source>
        <dbReference type="Pfam" id="PF11160"/>
    </source>
</evidence>
<dbReference type="EMBL" id="JABUKG010000003">
    <property type="protein sequence ID" value="MBY6320089.1"/>
    <property type="molecule type" value="Genomic_DNA"/>
</dbReference>
<accession>A0ABS7NPZ9</accession>
<keyword evidence="4" id="KW-1185">Reference proteome</keyword>
<organism evidence="3 4">
    <name type="scientific">Rhodococcoides kroppenstedtii</name>
    <dbReference type="NCBI Taxonomy" id="293050"/>
    <lineage>
        <taxon>Bacteria</taxon>
        <taxon>Bacillati</taxon>
        <taxon>Actinomycetota</taxon>
        <taxon>Actinomycetes</taxon>
        <taxon>Mycobacteriales</taxon>
        <taxon>Nocardiaceae</taxon>
        <taxon>Rhodococcoides</taxon>
    </lineage>
</organism>
<dbReference type="RefSeq" id="WP_068099855.1">
    <property type="nucleotide sequence ID" value="NZ_JABUKE010000011.1"/>
</dbReference>
<evidence type="ECO:0000313" key="3">
    <source>
        <dbReference type="EMBL" id="MBY6320089.1"/>
    </source>
</evidence>
<name>A0ABS7NPZ9_9NOCA</name>
<protein>
    <submittedName>
        <fullName evidence="3">DUF2945 domain-containing protein</fullName>
    </submittedName>
</protein>
<dbReference type="Pfam" id="PF11160">
    <property type="entry name" value="Hva1_TUDOR"/>
    <property type="match status" value="1"/>
</dbReference>
<gene>
    <name evidence="3" type="ORF">HQ605_04560</name>
</gene>
<comment type="caution">
    <text evidence="3">The sequence shown here is derived from an EMBL/GenBank/DDBJ whole genome shotgun (WGS) entry which is preliminary data.</text>
</comment>
<evidence type="ECO:0000256" key="1">
    <source>
        <dbReference type="SAM" id="MobiDB-lite"/>
    </source>
</evidence>
<feature type="domain" description="Hypervirulence associated protein TUDOR" evidence="2">
    <location>
        <begin position="6"/>
        <end position="67"/>
    </location>
</feature>
<dbReference type="Proteomes" id="UP001520140">
    <property type="component" value="Unassembled WGS sequence"/>
</dbReference>
<sequence length="70" mass="7966">MTYNKGTKVQWKWGDNTAEGKVVEVHKEKVSKKIKGSEITRNGTDDNPAYLLEQEDGTQLLKLDSELEKD</sequence>
<reference evidence="3 4" key="1">
    <citation type="submission" date="2020-06" db="EMBL/GenBank/DDBJ databases">
        <title>Taxonomy, biology and ecology of Rhodococcus bacteria occurring in California pistachio and other woody hosts as revealed by genome sequence analyses.</title>
        <authorList>
            <person name="Gai Y."/>
            <person name="Riely B."/>
        </authorList>
    </citation>
    <scope>NUCLEOTIDE SEQUENCE [LARGE SCALE GENOMIC DNA]</scope>
    <source>
        <strain evidence="3 4">BP-284</strain>
    </source>
</reference>
<dbReference type="InterPro" id="IPR021331">
    <property type="entry name" value="Hva1_TUDOR"/>
</dbReference>
<proteinExistence type="predicted"/>
<feature type="region of interest" description="Disordered" evidence="1">
    <location>
        <begin position="38"/>
        <end position="70"/>
    </location>
</feature>